<evidence type="ECO:0000313" key="1">
    <source>
        <dbReference type="EMBL" id="CAD8067420.1"/>
    </source>
</evidence>
<evidence type="ECO:0000313" key="2">
    <source>
        <dbReference type="Proteomes" id="UP000692954"/>
    </source>
</evidence>
<organism evidence="1 2">
    <name type="scientific">Paramecium sonneborni</name>
    <dbReference type="NCBI Taxonomy" id="65129"/>
    <lineage>
        <taxon>Eukaryota</taxon>
        <taxon>Sar</taxon>
        <taxon>Alveolata</taxon>
        <taxon>Ciliophora</taxon>
        <taxon>Intramacronucleata</taxon>
        <taxon>Oligohymenophorea</taxon>
        <taxon>Peniculida</taxon>
        <taxon>Parameciidae</taxon>
        <taxon>Paramecium</taxon>
    </lineage>
</organism>
<dbReference type="AlphaFoldDB" id="A0A8S1LID3"/>
<keyword evidence="2" id="KW-1185">Reference proteome</keyword>
<dbReference type="Proteomes" id="UP000692954">
    <property type="component" value="Unassembled WGS sequence"/>
</dbReference>
<reference evidence="1" key="1">
    <citation type="submission" date="2021-01" db="EMBL/GenBank/DDBJ databases">
        <authorList>
            <consortium name="Genoscope - CEA"/>
            <person name="William W."/>
        </authorList>
    </citation>
    <scope>NUCLEOTIDE SEQUENCE</scope>
</reference>
<protein>
    <submittedName>
        <fullName evidence="1">Uncharacterized protein</fullName>
    </submittedName>
</protein>
<sequence>MSLSWQYALQWRSRNDQRMFSLFKVFEKTIQNILGIHQMGIN</sequence>
<dbReference type="EMBL" id="CAJJDN010000023">
    <property type="protein sequence ID" value="CAD8067420.1"/>
    <property type="molecule type" value="Genomic_DNA"/>
</dbReference>
<name>A0A8S1LID3_9CILI</name>
<accession>A0A8S1LID3</accession>
<comment type="caution">
    <text evidence="1">The sequence shown here is derived from an EMBL/GenBank/DDBJ whole genome shotgun (WGS) entry which is preliminary data.</text>
</comment>
<gene>
    <name evidence="1" type="ORF">PSON_ATCC_30995.1.T0230008</name>
</gene>
<proteinExistence type="predicted"/>